<dbReference type="Gene3D" id="2.102.10.10">
    <property type="entry name" value="Rieske [2Fe-2S] iron-sulphur domain"/>
    <property type="match status" value="1"/>
</dbReference>
<dbReference type="Proteomes" id="UP000623129">
    <property type="component" value="Unassembled WGS sequence"/>
</dbReference>
<dbReference type="InterPro" id="IPR036922">
    <property type="entry name" value="Rieske_2Fe-2S_sf"/>
</dbReference>
<keyword evidence="9" id="KW-1133">Transmembrane helix</keyword>
<accession>A0A833R688</accession>
<keyword evidence="4" id="KW-0934">Plastid</keyword>
<feature type="region of interest" description="Disordered" evidence="14">
    <location>
        <begin position="22"/>
        <end position="66"/>
    </location>
</feature>
<keyword evidence="11" id="KW-0408">Iron</keyword>
<sequence>MESLRLFSFPTSRLFPYPSLSPFPSQPSPTSFQPPPSPIPRLSTRLHVSTSPSSTTTTTSPNPASTSETFDWFSHWYPLAPICDLDKRAPKAKTVLGLDVVIWWDRVEGAWKVFDDKCPHRLAPLSEGRVDPQGRLQCVYHGWCFDGAGACKYIPQAPSLGPPVHKNEKACVAVYPCVEQNKLLWFWPNTDSRYKDILNEKTPPYIPELDDPSFTSTMGTRDLLYGYEVLTENLMDPAHVPYAHHGLMNVRKLETDREGGAPLEITIEKLDINGFHAKQEAGWSKFVPPCLFYGSASKNFSVTSPNLKEEALTKTTDKEQRFVLIFLCVPVSPGKSRLIYSFPRNFAVWLDKIIPRWYFHIVQNLILDSDLYLLHLEERKLASAGFSNWHKACYVPTKSDAMVIAFRSWFRKYSNNQVNWGSMNPAPQLLPPTPPKEQLLDRYWSHVVQCTSCSGALKTLKAIEVSLQVVSVAIIGFFAVAKQSIASNIAKTTVISVAVLCFATSRWLSHFIQKTFYFHDYNHAFK</sequence>
<proteinExistence type="predicted"/>
<evidence type="ECO:0000256" key="4">
    <source>
        <dbReference type="ARBA" id="ARBA00022640"/>
    </source>
</evidence>
<evidence type="ECO:0000256" key="5">
    <source>
        <dbReference type="ARBA" id="ARBA00022692"/>
    </source>
</evidence>
<keyword evidence="13" id="KW-0472">Membrane</keyword>
<evidence type="ECO:0000256" key="1">
    <source>
        <dbReference type="ARBA" id="ARBA00004229"/>
    </source>
</evidence>
<keyword evidence="17" id="KW-1185">Reference proteome</keyword>
<dbReference type="Pfam" id="PF00355">
    <property type="entry name" value="Rieske"/>
    <property type="match status" value="1"/>
</dbReference>
<evidence type="ECO:0000256" key="11">
    <source>
        <dbReference type="ARBA" id="ARBA00023004"/>
    </source>
</evidence>
<reference evidence="16" key="1">
    <citation type="submission" date="2020-01" db="EMBL/GenBank/DDBJ databases">
        <title>Genome sequence of Kobresia littledalei, the first chromosome-level genome in the family Cyperaceae.</title>
        <authorList>
            <person name="Qu G."/>
        </authorList>
    </citation>
    <scope>NUCLEOTIDE SEQUENCE</scope>
    <source>
        <strain evidence="16">C.B.Clarke</strain>
        <tissue evidence="16">Leaf</tissue>
    </source>
</reference>
<evidence type="ECO:0000256" key="12">
    <source>
        <dbReference type="ARBA" id="ARBA00023014"/>
    </source>
</evidence>
<keyword evidence="8" id="KW-0809">Transit peptide</keyword>
<evidence type="ECO:0000256" key="6">
    <source>
        <dbReference type="ARBA" id="ARBA00022714"/>
    </source>
</evidence>
<keyword evidence="12" id="KW-0411">Iron-sulfur</keyword>
<evidence type="ECO:0000256" key="13">
    <source>
        <dbReference type="ARBA" id="ARBA00023136"/>
    </source>
</evidence>
<evidence type="ECO:0000256" key="9">
    <source>
        <dbReference type="ARBA" id="ARBA00022989"/>
    </source>
</evidence>
<keyword evidence="5" id="KW-0812">Transmembrane</keyword>
<dbReference type="CDD" id="cd03480">
    <property type="entry name" value="Rieske_RO_Alpha_PaO"/>
    <property type="match status" value="1"/>
</dbReference>
<name>A0A833R688_9POAL</name>
<dbReference type="GO" id="GO:0010277">
    <property type="term" value="F:chlorophyllide a oxygenase activity"/>
    <property type="evidence" value="ECO:0007669"/>
    <property type="project" value="InterPro"/>
</dbReference>
<keyword evidence="3" id="KW-0150">Chloroplast</keyword>
<feature type="domain" description="Rieske" evidence="15">
    <location>
        <begin position="76"/>
        <end position="186"/>
    </location>
</feature>
<comment type="caution">
    <text evidence="16">The sequence shown here is derived from an EMBL/GenBank/DDBJ whole genome shotgun (WGS) entry which is preliminary data.</text>
</comment>
<evidence type="ECO:0000256" key="10">
    <source>
        <dbReference type="ARBA" id="ARBA00023002"/>
    </source>
</evidence>
<dbReference type="OrthoDB" id="426882at2759"/>
<evidence type="ECO:0000256" key="14">
    <source>
        <dbReference type="SAM" id="MobiDB-lite"/>
    </source>
</evidence>
<dbReference type="PANTHER" id="PTHR21266:SF32">
    <property type="entry name" value="CHOLESTEROL 7-DESATURASE NVD"/>
    <property type="match status" value="1"/>
</dbReference>
<dbReference type="PROSITE" id="PS51296">
    <property type="entry name" value="RIESKE"/>
    <property type="match status" value="1"/>
</dbReference>
<evidence type="ECO:0000256" key="8">
    <source>
        <dbReference type="ARBA" id="ARBA00022946"/>
    </source>
</evidence>
<organism evidence="16 17">
    <name type="scientific">Carex littledalei</name>
    <dbReference type="NCBI Taxonomy" id="544730"/>
    <lineage>
        <taxon>Eukaryota</taxon>
        <taxon>Viridiplantae</taxon>
        <taxon>Streptophyta</taxon>
        <taxon>Embryophyta</taxon>
        <taxon>Tracheophyta</taxon>
        <taxon>Spermatophyta</taxon>
        <taxon>Magnoliopsida</taxon>
        <taxon>Liliopsida</taxon>
        <taxon>Poales</taxon>
        <taxon>Cyperaceae</taxon>
        <taxon>Cyperoideae</taxon>
        <taxon>Cariceae</taxon>
        <taxon>Carex</taxon>
        <taxon>Carex subgen. Euthyceras</taxon>
    </lineage>
</organism>
<dbReference type="GO" id="GO:0046872">
    <property type="term" value="F:metal ion binding"/>
    <property type="evidence" value="ECO:0007669"/>
    <property type="project" value="UniProtKB-KW"/>
</dbReference>
<gene>
    <name evidence="16" type="ORF">FCM35_KLT05530</name>
</gene>
<dbReference type="AlphaFoldDB" id="A0A833R688"/>
<evidence type="ECO:0000259" key="15">
    <source>
        <dbReference type="PROSITE" id="PS51296"/>
    </source>
</evidence>
<protein>
    <submittedName>
        <fullName evidence="16">Protochlorophyllide-dependent translocon component 52</fullName>
    </submittedName>
</protein>
<dbReference type="PANTHER" id="PTHR21266">
    <property type="entry name" value="IRON-SULFUR DOMAIN CONTAINING PROTEIN"/>
    <property type="match status" value="1"/>
</dbReference>
<dbReference type="GO" id="GO:0016020">
    <property type="term" value="C:membrane"/>
    <property type="evidence" value="ECO:0007669"/>
    <property type="project" value="UniProtKB-SubCell"/>
</dbReference>
<dbReference type="EMBL" id="SWLB01000014">
    <property type="protein sequence ID" value="KAF3330199.1"/>
    <property type="molecule type" value="Genomic_DNA"/>
</dbReference>
<evidence type="ECO:0000256" key="3">
    <source>
        <dbReference type="ARBA" id="ARBA00022528"/>
    </source>
</evidence>
<comment type="subcellular location">
    <subcellularLocation>
        <location evidence="2">Membrane</location>
    </subcellularLocation>
    <subcellularLocation>
        <location evidence="1">Plastid</location>
        <location evidence="1">Chloroplast</location>
    </subcellularLocation>
</comment>
<dbReference type="SUPFAM" id="SSF50022">
    <property type="entry name" value="ISP domain"/>
    <property type="match status" value="1"/>
</dbReference>
<dbReference type="InterPro" id="IPR017941">
    <property type="entry name" value="Rieske_2Fe-2S"/>
</dbReference>
<dbReference type="SUPFAM" id="SSF55961">
    <property type="entry name" value="Bet v1-like"/>
    <property type="match status" value="1"/>
</dbReference>
<dbReference type="InterPro" id="IPR050584">
    <property type="entry name" value="Cholesterol_7-desaturase"/>
</dbReference>
<dbReference type="Pfam" id="PF08417">
    <property type="entry name" value="PaO"/>
    <property type="match status" value="1"/>
</dbReference>
<dbReference type="GO" id="GO:0009507">
    <property type="term" value="C:chloroplast"/>
    <property type="evidence" value="ECO:0007669"/>
    <property type="project" value="UniProtKB-SubCell"/>
</dbReference>
<evidence type="ECO:0000256" key="7">
    <source>
        <dbReference type="ARBA" id="ARBA00022723"/>
    </source>
</evidence>
<keyword evidence="7" id="KW-0479">Metal-binding</keyword>
<evidence type="ECO:0000313" key="17">
    <source>
        <dbReference type="Proteomes" id="UP000623129"/>
    </source>
</evidence>
<keyword evidence="10" id="KW-0560">Oxidoreductase</keyword>
<dbReference type="InterPro" id="IPR013626">
    <property type="entry name" value="PaO"/>
</dbReference>
<feature type="compositionally biased region" description="Pro residues" evidence="14">
    <location>
        <begin position="22"/>
        <end position="39"/>
    </location>
</feature>
<keyword evidence="6" id="KW-0001">2Fe-2S</keyword>
<feature type="compositionally biased region" description="Low complexity" evidence="14">
    <location>
        <begin position="40"/>
        <end position="66"/>
    </location>
</feature>
<evidence type="ECO:0000256" key="2">
    <source>
        <dbReference type="ARBA" id="ARBA00004370"/>
    </source>
</evidence>
<evidence type="ECO:0000313" key="16">
    <source>
        <dbReference type="EMBL" id="KAF3330199.1"/>
    </source>
</evidence>
<dbReference type="Gene3D" id="3.90.380.10">
    <property type="entry name" value="Naphthalene 1,2-dioxygenase Alpha Subunit, Chain A, domain 1"/>
    <property type="match status" value="1"/>
</dbReference>
<dbReference type="GO" id="GO:0051537">
    <property type="term" value="F:2 iron, 2 sulfur cluster binding"/>
    <property type="evidence" value="ECO:0007669"/>
    <property type="project" value="UniProtKB-KW"/>
</dbReference>